<reference evidence="4" key="2">
    <citation type="submission" date="2021-11" db="EMBL/GenBank/DDBJ databases">
        <authorList>
            <consortium name="Genoscope - CEA"/>
            <person name="William W."/>
        </authorList>
    </citation>
    <scope>NUCLEOTIDE SEQUENCE</scope>
</reference>
<dbReference type="InterPro" id="IPR036020">
    <property type="entry name" value="WW_dom_sf"/>
</dbReference>
<evidence type="ECO:0000313" key="3">
    <source>
        <dbReference type="EMBL" id="CAE0705315.1"/>
    </source>
</evidence>
<feature type="region of interest" description="Disordered" evidence="1">
    <location>
        <begin position="83"/>
        <end position="111"/>
    </location>
</feature>
<dbReference type="AlphaFoldDB" id="A0A7S4A6I2"/>
<dbReference type="SUPFAM" id="SSF51045">
    <property type="entry name" value="WW domain"/>
    <property type="match status" value="1"/>
</dbReference>
<dbReference type="InterPro" id="IPR001202">
    <property type="entry name" value="WW_dom"/>
</dbReference>
<dbReference type="CDD" id="cd00201">
    <property type="entry name" value="WW"/>
    <property type="match status" value="1"/>
</dbReference>
<evidence type="ECO:0000256" key="1">
    <source>
        <dbReference type="SAM" id="MobiDB-lite"/>
    </source>
</evidence>
<protein>
    <recommendedName>
        <fullName evidence="2">WW domain-containing protein</fullName>
    </recommendedName>
</protein>
<dbReference type="EMBL" id="CAKKNE010000003">
    <property type="protein sequence ID" value="CAH0370327.1"/>
    <property type="molecule type" value="Genomic_DNA"/>
</dbReference>
<reference evidence="3" key="1">
    <citation type="submission" date="2021-01" db="EMBL/GenBank/DDBJ databases">
        <authorList>
            <person name="Corre E."/>
            <person name="Pelletier E."/>
            <person name="Niang G."/>
            <person name="Scheremetjew M."/>
            <person name="Finn R."/>
            <person name="Kale V."/>
            <person name="Holt S."/>
            <person name="Cochrane G."/>
            <person name="Meng A."/>
            <person name="Brown T."/>
            <person name="Cohen L."/>
        </authorList>
    </citation>
    <scope>NUCLEOTIDE SEQUENCE</scope>
    <source>
        <strain evidence="3">CCMP1756</strain>
    </source>
</reference>
<name>A0A7S4A6I2_9STRA</name>
<sequence length="152" mass="16184">MPALHRALLLAPMLSFAYEPLSRRRIAGLAAASLAPRVARADEPAVDAEMLANIQKSRDAWKTNAARRGFALEAGASMPFVKEGTVGAPDRSAPSTFGAPRPKSKREIRKEALAEAAASGLPDGWVEVTDDAGRVAFYGNVKTGERQSERPG</sequence>
<proteinExistence type="predicted"/>
<accession>A0A7S4A6I2</accession>
<dbReference type="EMBL" id="HBIW01024060">
    <property type="protein sequence ID" value="CAE0705315.1"/>
    <property type="molecule type" value="Transcribed_RNA"/>
</dbReference>
<feature type="domain" description="WW" evidence="2">
    <location>
        <begin position="119"/>
        <end position="152"/>
    </location>
</feature>
<gene>
    <name evidence="3" type="ORF">PCAL00307_LOCUS20763</name>
    <name evidence="4" type="ORF">PECAL_3P02060</name>
</gene>
<dbReference type="Proteomes" id="UP000789595">
    <property type="component" value="Unassembled WGS sequence"/>
</dbReference>
<evidence type="ECO:0000259" key="2">
    <source>
        <dbReference type="PROSITE" id="PS50020"/>
    </source>
</evidence>
<evidence type="ECO:0000313" key="4">
    <source>
        <dbReference type="EMBL" id="CAH0370327.1"/>
    </source>
</evidence>
<dbReference type="PROSITE" id="PS50020">
    <property type="entry name" value="WW_DOMAIN_2"/>
    <property type="match status" value="1"/>
</dbReference>
<dbReference type="Gene3D" id="2.20.70.10">
    <property type="match status" value="1"/>
</dbReference>
<keyword evidence="5" id="KW-1185">Reference proteome</keyword>
<evidence type="ECO:0000313" key="5">
    <source>
        <dbReference type="Proteomes" id="UP000789595"/>
    </source>
</evidence>
<organism evidence="3">
    <name type="scientific">Pelagomonas calceolata</name>
    <dbReference type="NCBI Taxonomy" id="35677"/>
    <lineage>
        <taxon>Eukaryota</taxon>
        <taxon>Sar</taxon>
        <taxon>Stramenopiles</taxon>
        <taxon>Ochrophyta</taxon>
        <taxon>Pelagophyceae</taxon>
        <taxon>Pelagomonadales</taxon>
        <taxon>Pelagomonadaceae</taxon>
        <taxon>Pelagomonas</taxon>
    </lineage>
</organism>